<evidence type="ECO:0000256" key="1">
    <source>
        <dbReference type="SAM" id="MobiDB-lite"/>
    </source>
</evidence>
<feature type="compositionally biased region" description="Low complexity" evidence="1">
    <location>
        <begin position="111"/>
        <end position="122"/>
    </location>
</feature>
<dbReference type="HOGENOM" id="CLU_422774_0_0_1"/>
<dbReference type="Proteomes" id="UP000016923">
    <property type="component" value="Unassembled WGS sequence"/>
</dbReference>
<dbReference type="OrthoDB" id="5234009at2759"/>
<gene>
    <name evidence="2" type="ORF">F503_04363</name>
</gene>
<feature type="region of interest" description="Disordered" evidence="1">
    <location>
        <begin position="168"/>
        <end position="225"/>
    </location>
</feature>
<sequence length="648" mass="66498">MYIEESFQPAPLKNSEGGAFQQGSAHLLRLLVLGRNTLQRDNEVLERALLLVALGALAVHQVVEANGVLEHVVDTSHDTENTEGEDPNTDNSDNGSLLAVHEETEQGEEGGQQIDDQDGTGQLPRGDGRPEGAVGTGDENQPVLSKGDLKEDDLIKLTEVLDDTTVLGVGVHGSDSDPGANSQNNTEQDGHTPELGQVPLDGSLGEGSVIVSNGQGSDISENGNEDDQLNVQRTVEDGNPQTQVDLEMDGQSDTVDNVGVHAVENLSGSLQGINNGTKTGGKENDIGSGASSVRGTLDSNTGISLLQGGSIVDTVTSHGNEVATLLQDLDDVVLVLGENLGETIGSLNEIVNLGTGHVTTATKTQALSVVDVGTKAKLARSLASNTDSITSKHLDGQTQGLGLVDSAGGIVARGVRAGHDTENLPRTTITLAGNTKGTETTGSELGNLVLVGLVDVLGDGVVLLDGLENEQRGTLDTGNALTSGGLDNSGNLLGDGVEGEEVDNLVLGQNGLGAGVVAEGLEESLVDGINTLLLAGSSETGSKHQVLGVDAGNSEGVLSNNATVSGDDGTLLDLEDITGNNLRSLNLLQGAVTEDDSLQGQSLLQLIDNGTSLVLLDETDDGVQQQQSADDTEIDPILKTGSQDSGSL</sequence>
<reference evidence="2 3" key="1">
    <citation type="journal article" date="2013" name="BMC Genomics">
        <title>The genome and transcriptome of the pine saprophyte Ophiostoma piceae, and a comparison with the bark beetle-associated pine pathogen Grosmannia clavigera.</title>
        <authorList>
            <person name="Haridas S."/>
            <person name="Wang Y."/>
            <person name="Lim L."/>
            <person name="Massoumi Alamouti S."/>
            <person name="Jackman S."/>
            <person name="Docking R."/>
            <person name="Robertson G."/>
            <person name="Birol I."/>
            <person name="Bohlmann J."/>
            <person name="Breuil C."/>
        </authorList>
    </citation>
    <scope>NUCLEOTIDE SEQUENCE [LARGE SCALE GENOMIC DNA]</scope>
    <source>
        <strain evidence="2 3">UAMH 11346</strain>
    </source>
</reference>
<proteinExistence type="predicted"/>
<feature type="compositionally biased region" description="Polar residues" evidence="1">
    <location>
        <begin position="210"/>
        <end position="222"/>
    </location>
</feature>
<name>S3CA36_OPHP1</name>
<evidence type="ECO:0000313" key="2">
    <source>
        <dbReference type="EMBL" id="EPE08776.1"/>
    </source>
</evidence>
<dbReference type="EMBL" id="KE148148">
    <property type="protein sequence ID" value="EPE08776.1"/>
    <property type="molecule type" value="Genomic_DNA"/>
</dbReference>
<dbReference type="OMA" id="VETTHDG"/>
<evidence type="ECO:0000313" key="3">
    <source>
        <dbReference type="Proteomes" id="UP000016923"/>
    </source>
</evidence>
<dbReference type="VEuPathDB" id="FungiDB:F503_04363"/>
<keyword evidence="3" id="KW-1185">Reference proteome</keyword>
<feature type="region of interest" description="Disordered" evidence="1">
    <location>
        <begin position="621"/>
        <end position="648"/>
    </location>
</feature>
<organism evidence="2 3">
    <name type="scientific">Ophiostoma piceae (strain UAMH 11346)</name>
    <name type="common">Sap stain fungus</name>
    <dbReference type="NCBI Taxonomy" id="1262450"/>
    <lineage>
        <taxon>Eukaryota</taxon>
        <taxon>Fungi</taxon>
        <taxon>Dikarya</taxon>
        <taxon>Ascomycota</taxon>
        <taxon>Pezizomycotina</taxon>
        <taxon>Sordariomycetes</taxon>
        <taxon>Sordariomycetidae</taxon>
        <taxon>Ophiostomatales</taxon>
        <taxon>Ophiostomataceae</taxon>
        <taxon>Ophiostoma</taxon>
    </lineage>
</organism>
<feature type="region of interest" description="Disordered" evidence="1">
    <location>
        <begin position="102"/>
        <end position="147"/>
    </location>
</feature>
<dbReference type="AlphaFoldDB" id="S3CA36"/>
<protein>
    <submittedName>
        <fullName evidence="2">Uncharacterized protein</fullName>
    </submittedName>
</protein>
<accession>S3CA36</accession>